<sequence length="608" mass="68932">MAYLEVNPTAQKSKSKCQSQKYDVFAEAAWHVLSPYIDLRDCNRLVPRKNEDGTIRYDTDGRAETACVPLNTIRHWRYAADGRACTYGEDGRIVPVAEVGHDPDALVGRCRFTFVGRSHFHEHLHQVNDPFGVPKVLYYRSAFNAQFRLGRGKSTKNLALAPVPYAKLLDVQTGVVRSSRLRSLLITIDFDFKPIRYPNAVNDAAATCQWFVGRFFPGAYHEPSTGGNGRHLYLKVAYEPRPNPWMALADMVDGIGRWLQWADVQRQDQGFVTNVDPLVCGAPSLIHYAPDGSIEKIVRPQCVKMPSFGWGRPMDERLNAVKAFHEAPVFLLTAFDCHSLSTTTPCSLSPPNRCANPPVGAAYEEEGGAEDRAASNAQLIEKYREHGLCEWHEVNRRPRKRARTPVEELEGLREMQDAKERTRRFYALMCRQHDRVLAPNEVNDLYVEHALNRTADHERRLDLFRGQEEWFQEHFRPALNAMPSMEGFSKVEEAYSNAIESLLPANLGYTKSKGRGKKTFKRIAAREVAAIFYAIEVLSRRRGGGFLGYREAVTLYKEMIGKSADQNRIGVILRTLQEIRLIDIVAPGDWQTAKATVYRPCRSLNTSQ</sequence>
<protein>
    <submittedName>
        <fullName evidence="1">Uncharacterized protein</fullName>
    </submittedName>
</protein>
<dbReference type="Proteomes" id="UP001575105">
    <property type="component" value="Unassembled WGS sequence"/>
</dbReference>
<name>A0ABV4U9E0_9BACT</name>
<proteinExistence type="predicted"/>
<accession>A0ABV4U9E0</accession>
<gene>
    <name evidence="1" type="ORF">ACERK3_14150</name>
</gene>
<comment type="caution">
    <text evidence="1">The sequence shown here is derived from an EMBL/GenBank/DDBJ whole genome shotgun (WGS) entry which is preliminary data.</text>
</comment>
<dbReference type="EMBL" id="JBGUBD010000008">
    <property type="protein sequence ID" value="MFA9479427.1"/>
    <property type="molecule type" value="Genomic_DNA"/>
</dbReference>
<evidence type="ECO:0000313" key="1">
    <source>
        <dbReference type="EMBL" id="MFA9479427.1"/>
    </source>
</evidence>
<keyword evidence="2" id="KW-1185">Reference proteome</keyword>
<reference evidence="1 2" key="1">
    <citation type="submission" date="2024-08" db="EMBL/GenBank/DDBJ databases">
        <title>Whole-genome sequencing of halo(alkali)philic microorganisms from hypersaline lakes.</title>
        <authorList>
            <person name="Sorokin D.Y."/>
            <person name="Merkel A.Y."/>
            <person name="Messina E."/>
            <person name="Yakimov M."/>
        </authorList>
    </citation>
    <scope>NUCLEOTIDE SEQUENCE [LARGE SCALE GENOMIC DNA]</scope>
    <source>
        <strain evidence="1 2">AB-hyl4</strain>
    </source>
</reference>
<evidence type="ECO:0000313" key="2">
    <source>
        <dbReference type="Proteomes" id="UP001575105"/>
    </source>
</evidence>
<organism evidence="1 2">
    <name type="scientific">Natronomicrosphaera hydrolytica</name>
    <dbReference type="NCBI Taxonomy" id="3242702"/>
    <lineage>
        <taxon>Bacteria</taxon>
        <taxon>Pseudomonadati</taxon>
        <taxon>Planctomycetota</taxon>
        <taxon>Phycisphaerae</taxon>
        <taxon>Phycisphaerales</taxon>
        <taxon>Phycisphaeraceae</taxon>
        <taxon>Natronomicrosphaera</taxon>
    </lineage>
</organism>
<dbReference type="RefSeq" id="WP_425346346.1">
    <property type="nucleotide sequence ID" value="NZ_JBGUBD010000008.1"/>
</dbReference>